<keyword evidence="1" id="KW-0805">Transcription regulation</keyword>
<evidence type="ECO:0000256" key="2">
    <source>
        <dbReference type="ARBA" id="ARBA00023125"/>
    </source>
</evidence>
<name>A0A2G1QTM8_9HYPH</name>
<organism evidence="6 7">
    <name type="scientific">Zhengella mangrovi</name>
    <dbReference type="NCBI Taxonomy" id="1982044"/>
    <lineage>
        <taxon>Bacteria</taxon>
        <taxon>Pseudomonadati</taxon>
        <taxon>Pseudomonadota</taxon>
        <taxon>Alphaproteobacteria</taxon>
        <taxon>Hyphomicrobiales</taxon>
        <taxon>Notoacmeibacteraceae</taxon>
        <taxon>Zhengella</taxon>
    </lineage>
</organism>
<dbReference type="SUPFAM" id="SSF46689">
    <property type="entry name" value="Homeodomain-like"/>
    <property type="match status" value="1"/>
</dbReference>
<dbReference type="PRINTS" id="PR00455">
    <property type="entry name" value="HTHTETR"/>
</dbReference>
<dbReference type="PANTHER" id="PTHR47506">
    <property type="entry name" value="TRANSCRIPTIONAL REGULATORY PROTEIN"/>
    <property type="match status" value="1"/>
</dbReference>
<dbReference type="Pfam" id="PF00440">
    <property type="entry name" value="TetR_N"/>
    <property type="match status" value="1"/>
</dbReference>
<dbReference type="Proteomes" id="UP000221168">
    <property type="component" value="Unassembled WGS sequence"/>
</dbReference>
<gene>
    <name evidence="6" type="ORF">CSC94_02165</name>
</gene>
<dbReference type="PANTHER" id="PTHR47506:SF6">
    <property type="entry name" value="HTH-TYPE TRANSCRIPTIONAL REPRESSOR NEMR"/>
    <property type="match status" value="1"/>
</dbReference>
<evidence type="ECO:0000313" key="7">
    <source>
        <dbReference type="Proteomes" id="UP000221168"/>
    </source>
</evidence>
<dbReference type="AlphaFoldDB" id="A0A2G1QTM8"/>
<sequence length="213" mass="23142">MKKHAKAAAREETRRKLLDTGFTLIREKGYAATRVDDICAAAGVTKGGFFHHFRSKEEWGGAVAEHWGEVTSGLFQDAPYHQPSDALDRVLAYVDFRKAILEGPVAEFTCVAGTLTQEIHLQSPEIRDAAAAAIFGHAATLESDIAEAKAARCPDADWTPESLARFTQAALQGAFILAKAQGGPETARDMVDHLRRYVELLFDVPHGTGGLQP</sequence>
<reference evidence="6 7" key="1">
    <citation type="submission" date="2017-10" db="EMBL/GenBank/DDBJ databases">
        <title>Sedimentibacterium mangrovi gen. nov., sp. nov., a novel member of family Phyllobacteriacea isolated from mangrove sediment.</title>
        <authorList>
            <person name="Liao H."/>
            <person name="Tian Y."/>
        </authorList>
    </citation>
    <scope>NUCLEOTIDE SEQUENCE [LARGE SCALE GENOMIC DNA]</scope>
    <source>
        <strain evidence="6 7">X9-2-2</strain>
    </source>
</reference>
<feature type="domain" description="HTH tetR-type" evidence="5">
    <location>
        <begin position="11"/>
        <end position="71"/>
    </location>
</feature>
<dbReference type="InterPro" id="IPR009057">
    <property type="entry name" value="Homeodomain-like_sf"/>
</dbReference>
<dbReference type="InterPro" id="IPR011075">
    <property type="entry name" value="TetR_C"/>
</dbReference>
<evidence type="ECO:0000256" key="3">
    <source>
        <dbReference type="ARBA" id="ARBA00023163"/>
    </source>
</evidence>
<dbReference type="GO" id="GO:0003677">
    <property type="term" value="F:DNA binding"/>
    <property type="evidence" value="ECO:0007669"/>
    <property type="project" value="UniProtKB-UniRule"/>
</dbReference>
<proteinExistence type="predicted"/>
<keyword evidence="2 4" id="KW-0238">DNA-binding</keyword>
<dbReference type="OrthoDB" id="9811084at2"/>
<dbReference type="PROSITE" id="PS50977">
    <property type="entry name" value="HTH_TETR_2"/>
    <property type="match status" value="1"/>
</dbReference>
<dbReference type="InterPro" id="IPR036271">
    <property type="entry name" value="Tet_transcr_reg_TetR-rel_C_sf"/>
</dbReference>
<evidence type="ECO:0000313" key="6">
    <source>
        <dbReference type="EMBL" id="PHP68819.1"/>
    </source>
</evidence>
<dbReference type="Gene3D" id="1.10.357.10">
    <property type="entry name" value="Tetracycline Repressor, domain 2"/>
    <property type="match status" value="1"/>
</dbReference>
<dbReference type="EMBL" id="PDVP01000001">
    <property type="protein sequence ID" value="PHP68819.1"/>
    <property type="molecule type" value="Genomic_DNA"/>
</dbReference>
<evidence type="ECO:0000256" key="1">
    <source>
        <dbReference type="ARBA" id="ARBA00023015"/>
    </source>
</evidence>
<keyword evidence="3" id="KW-0804">Transcription</keyword>
<dbReference type="Pfam" id="PF16925">
    <property type="entry name" value="TetR_C_13"/>
    <property type="match status" value="1"/>
</dbReference>
<dbReference type="SUPFAM" id="SSF48498">
    <property type="entry name" value="Tetracyclin repressor-like, C-terminal domain"/>
    <property type="match status" value="1"/>
</dbReference>
<evidence type="ECO:0000256" key="4">
    <source>
        <dbReference type="PROSITE-ProRule" id="PRU00335"/>
    </source>
</evidence>
<dbReference type="RefSeq" id="WP_099303263.1">
    <property type="nucleotide sequence ID" value="NZ_PDVP01000001.1"/>
</dbReference>
<comment type="caution">
    <text evidence="6">The sequence shown here is derived from an EMBL/GenBank/DDBJ whole genome shotgun (WGS) entry which is preliminary data.</text>
</comment>
<dbReference type="InterPro" id="IPR001647">
    <property type="entry name" value="HTH_TetR"/>
</dbReference>
<accession>A0A2G1QTM8</accession>
<protein>
    <submittedName>
        <fullName evidence="6">TetR family transcriptional regulator</fullName>
    </submittedName>
</protein>
<feature type="DNA-binding region" description="H-T-H motif" evidence="4">
    <location>
        <begin position="34"/>
        <end position="53"/>
    </location>
</feature>
<evidence type="ECO:0000259" key="5">
    <source>
        <dbReference type="PROSITE" id="PS50977"/>
    </source>
</evidence>
<keyword evidence="7" id="KW-1185">Reference proteome</keyword>